<dbReference type="Pfam" id="PF14714">
    <property type="entry name" value="KH_dom-like"/>
    <property type="match status" value="1"/>
</dbReference>
<organism evidence="13 14">
    <name type="scientific">Amnibacterium endophyticum</name>
    <dbReference type="NCBI Taxonomy" id="2109337"/>
    <lineage>
        <taxon>Bacteria</taxon>
        <taxon>Bacillati</taxon>
        <taxon>Actinomycetota</taxon>
        <taxon>Actinomycetes</taxon>
        <taxon>Micrococcales</taxon>
        <taxon>Microbacteriaceae</taxon>
        <taxon>Amnibacterium</taxon>
    </lineage>
</organism>
<dbReference type="Gene3D" id="3.40.50.300">
    <property type="entry name" value="P-loop containing nucleotide triphosphate hydrolases"/>
    <property type="match status" value="2"/>
</dbReference>
<evidence type="ECO:0000256" key="9">
    <source>
        <dbReference type="PROSITE-ProRule" id="PRU01049"/>
    </source>
</evidence>
<evidence type="ECO:0000256" key="4">
    <source>
        <dbReference type="ARBA" id="ARBA00022737"/>
    </source>
</evidence>
<evidence type="ECO:0000256" key="5">
    <source>
        <dbReference type="ARBA" id="ARBA00022741"/>
    </source>
</evidence>
<dbReference type="PROSITE" id="PS51712">
    <property type="entry name" value="G_ENGA"/>
    <property type="match status" value="2"/>
</dbReference>
<dbReference type="InterPro" id="IPR015946">
    <property type="entry name" value="KH_dom-like_a/b"/>
</dbReference>
<dbReference type="NCBIfam" id="TIGR00231">
    <property type="entry name" value="small_GTP"/>
    <property type="match status" value="2"/>
</dbReference>
<feature type="binding site" evidence="8">
    <location>
        <begin position="292"/>
        <end position="296"/>
    </location>
    <ligand>
        <name>GTP</name>
        <dbReference type="ChEBI" id="CHEBI:37565"/>
        <label>2</label>
    </ligand>
</feature>
<keyword evidence="5 8" id="KW-0547">Nucleotide-binding</keyword>
<dbReference type="SMART" id="SM00382">
    <property type="entry name" value="AAA"/>
    <property type="match status" value="2"/>
</dbReference>
<feature type="compositionally biased region" description="Acidic residues" evidence="11">
    <location>
        <begin position="1"/>
        <end position="11"/>
    </location>
</feature>
<dbReference type="CDD" id="cd01894">
    <property type="entry name" value="EngA1"/>
    <property type="match status" value="1"/>
</dbReference>
<evidence type="ECO:0000256" key="7">
    <source>
        <dbReference type="ARBA" id="ARBA00032345"/>
    </source>
</evidence>
<comment type="subunit">
    <text evidence="8">Associates with the 50S ribosomal subunit.</text>
</comment>
<dbReference type="EMBL" id="JBHUEA010000004">
    <property type="protein sequence ID" value="MFD1720659.1"/>
    <property type="molecule type" value="Genomic_DNA"/>
</dbReference>
<accession>A0ABW4LF83</accession>
<feature type="domain" description="EngA-type G" evidence="12">
    <location>
        <begin position="239"/>
        <end position="412"/>
    </location>
</feature>
<gene>
    <name evidence="8 13" type="primary">der</name>
    <name evidence="13" type="ORF">ACFSBI_03790</name>
</gene>
<feature type="binding site" evidence="8">
    <location>
        <begin position="71"/>
        <end position="78"/>
    </location>
    <ligand>
        <name>GTP</name>
        <dbReference type="ChEBI" id="CHEBI:37565"/>
        <label>1</label>
    </ligand>
</feature>
<dbReference type="RefSeq" id="WP_377932197.1">
    <property type="nucleotide sequence ID" value="NZ_JBHUEA010000004.1"/>
</dbReference>
<comment type="function">
    <text evidence="8 10">GTPase that plays an essential role in the late steps of ribosome biogenesis.</text>
</comment>
<evidence type="ECO:0000256" key="2">
    <source>
        <dbReference type="ARBA" id="ARBA00020953"/>
    </source>
</evidence>
<comment type="similarity">
    <text evidence="1 8 9 10">Belongs to the TRAFAC class TrmE-Era-EngA-EngB-Septin-like GTPase superfamily. EngA (Der) GTPase family.</text>
</comment>
<evidence type="ECO:0000256" key="11">
    <source>
        <dbReference type="SAM" id="MobiDB-lite"/>
    </source>
</evidence>
<dbReference type="Pfam" id="PF01926">
    <property type="entry name" value="MMR_HSR1"/>
    <property type="match status" value="2"/>
</dbReference>
<feature type="region of interest" description="Disordered" evidence="11">
    <location>
        <begin position="1"/>
        <end position="21"/>
    </location>
</feature>
<feature type="binding site" evidence="8">
    <location>
        <begin position="357"/>
        <end position="360"/>
    </location>
    <ligand>
        <name>GTP</name>
        <dbReference type="ChEBI" id="CHEBI:37565"/>
        <label>2</label>
    </ligand>
</feature>
<keyword evidence="14" id="KW-1185">Reference proteome</keyword>
<dbReference type="InterPro" id="IPR032859">
    <property type="entry name" value="KH_dom-like"/>
</dbReference>
<name>A0ABW4LF83_9MICO</name>
<feature type="domain" description="EngA-type G" evidence="12">
    <location>
        <begin position="65"/>
        <end position="228"/>
    </location>
</feature>
<evidence type="ECO:0000313" key="14">
    <source>
        <dbReference type="Proteomes" id="UP001597347"/>
    </source>
</evidence>
<evidence type="ECO:0000256" key="10">
    <source>
        <dbReference type="RuleBase" id="RU004481"/>
    </source>
</evidence>
<dbReference type="InterPro" id="IPR027417">
    <property type="entry name" value="P-loop_NTPase"/>
</dbReference>
<dbReference type="PRINTS" id="PR00326">
    <property type="entry name" value="GTP1OBG"/>
</dbReference>
<dbReference type="Gene3D" id="3.30.300.20">
    <property type="match status" value="1"/>
</dbReference>
<feature type="binding site" evidence="8">
    <location>
        <begin position="245"/>
        <end position="252"/>
    </location>
    <ligand>
        <name>GTP</name>
        <dbReference type="ChEBI" id="CHEBI:37565"/>
        <label>2</label>
    </ligand>
</feature>
<evidence type="ECO:0000256" key="8">
    <source>
        <dbReference type="HAMAP-Rule" id="MF_00195"/>
    </source>
</evidence>
<comment type="caution">
    <text evidence="13">The sequence shown here is derived from an EMBL/GenBank/DDBJ whole genome shotgun (WGS) entry which is preliminary data.</text>
</comment>
<sequence length="500" mass="54746">MSDEDYDGPDEVAEHLTGLDEAAAERRAETLRAGLADYELDDEDRLLLEAGEADLDDAGPGAALPVLAIVGRPNVGKSALVNRILGRRAAVVQDTPGVTRDRVTYRGEWEGRAFTLVDTGGWEPDASGLDAAVAAQAEVAVDLADAVLFVVDAVVGATSTDEQVVRMLRGSGKPVRLVANKVDGERQEAYTGELWGLGLGEPWPVSALHGRGVADLLDEVMRVLPKESAVAKPELGGPRRVALLGRPNVGKSSLLNKAAGEERVVVSDTAGTTRDPVDEQIEIKGRTWRFVDTAGIRRRTHLSQGADFYASLRTQAALERAEVAVVLFDVTEPISEADIRIVDMVLESGRALVLAFNKWDLLDDERRRYLEREIEQDLAHVAWAPRVNLSARTGRHLERLVPALEAALDGWDTRIPTGRFNAFLAELTAAHPHPVRGGKQPRILFGTQAGSRPPTFVLFTTGFLDPQYRRFVQRRLRDLYGFVGTPIVVNMRVRERRSRS</sequence>
<keyword evidence="6 8" id="KW-0342">GTP-binding</keyword>
<dbReference type="Proteomes" id="UP001597347">
    <property type="component" value="Unassembled WGS sequence"/>
</dbReference>
<feature type="binding site" evidence="8">
    <location>
        <begin position="180"/>
        <end position="183"/>
    </location>
    <ligand>
        <name>GTP</name>
        <dbReference type="ChEBI" id="CHEBI:37565"/>
        <label>1</label>
    </ligand>
</feature>
<evidence type="ECO:0000256" key="1">
    <source>
        <dbReference type="ARBA" id="ARBA00008279"/>
    </source>
</evidence>
<dbReference type="PIRSF" id="PIRSF006485">
    <property type="entry name" value="GTP-binding_EngA"/>
    <property type="match status" value="1"/>
</dbReference>
<dbReference type="InterPro" id="IPR005225">
    <property type="entry name" value="Small_GTP-bd"/>
</dbReference>
<dbReference type="InterPro" id="IPR003593">
    <property type="entry name" value="AAA+_ATPase"/>
</dbReference>
<feature type="compositionally biased region" description="Basic and acidic residues" evidence="11">
    <location>
        <begin position="12"/>
        <end position="21"/>
    </location>
</feature>
<evidence type="ECO:0000256" key="6">
    <source>
        <dbReference type="ARBA" id="ARBA00023134"/>
    </source>
</evidence>
<dbReference type="InterPro" id="IPR016484">
    <property type="entry name" value="GTPase_Der"/>
</dbReference>
<dbReference type="InterPro" id="IPR006073">
    <property type="entry name" value="GTP-bd"/>
</dbReference>
<protein>
    <recommendedName>
        <fullName evidence="2 8">GTPase Der</fullName>
    </recommendedName>
    <alternativeName>
        <fullName evidence="7 8">GTP-binding protein EngA</fullName>
    </alternativeName>
</protein>
<reference evidence="14" key="1">
    <citation type="journal article" date="2019" name="Int. J. Syst. Evol. Microbiol.">
        <title>The Global Catalogue of Microorganisms (GCM) 10K type strain sequencing project: providing services to taxonomists for standard genome sequencing and annotation.</title>
        <authorList>
            <consortium name="The Broad Institute Genomics Platform"/>
            <consortium name="The Broad Institute Genome Sequencing Center for Infectious Disease"/>
            <person name="Wu L."/>
            <person name="Ma J."/>
        </authorList>
    </citation>
    <scope>NUCLEOTIDE SEQUENCE [LARGE SCALE GENOMIC DNA]</scope>
    <source>
        <strain evidence="14">CGMCC 1.12471</strain>
    </source>
</reference>
<dbReference type="CDD" id="cd01895">
    <property type="entry name" value="EngA2"/>
    <property type="match status" value="1"/>
</dbReference>
<dbReference type="NCBIfam" id="NF002828">
    <property type="entry name" value="PRK03003.1"/>
    <property type="match status" value="1"/>
</dbReference>
<keyword evidence="3 8" id="KW-0690">Ribosome biogenesis</keyword>
<proteinExistence type="inferred from homology"/>
<feature type="binding site" evidence="8">
    <location>
        <begin position="118"/>
        <end position="122"/>
    </location>
    <ligand>
        <name>GTP</name>
        <dbReference type="ChEBI" id="CHEBI:37565"/>
        <label>1</label>
    </ligand>
</feature>
<evidence type="ECO:0000259" key="12">
    <source>
        <dbReference type="PROSITE" id="PS51712"/>
    </source>
</evidence>
<dbReference type="HAMAP" id="MF_00195">
    <property type="entry name" value="GTPase_Der"/>
    <property type="match status" value="1"/>
</dbReference>
<dbReference type="SUPFAM" id="SSF52540">
    <property type="entry name" value="P-loop containing nucleoside triphosphate hydrolases"/>
    <property type="match status" value="2"/>
</dbReference>
<dbReference type="PANTHER" id="PTHR43834:SF6">
    <property type="entry name" value="GTPASE DER"/>
    <property type="match status" value="1"/>
</dbReference>
<dbReference type="NCBIfam" id="TIGR03594">
    <property type="entry name" value="GTPase_EngA"/>
    <property type="match status" value="1"/>
</dbReference>
<evidence type="ECO:0000313" key="13">
    <source>
        <dbReference type="EMBL" id="MFD1720659.1"/>
    </source>
</evidence>
<dbReference type="InterPro" id="IPR031166">
    <property type="entry name" value="G_ENGA"/>
</dbReference>
<evidence type="ECO:0000256" key="3">
    <source>
        <dbReference type="ARBA" id="ARBA00022517"/>
    </source>
</evidence>
<dbReference type="PANTHER" id="PTHR43834">
    <property type="entry name" value="GTPASE DER"/>
    <property type="match status" value="1"/>
</dbReference>
<keyword evidence="4 10" id="KW-0677">Repeat</keyword>